<evidence type="ECO:0000256" key="5">
    <source>
        <dbReference type="ARBA" id="ARBA00022898"/>
    </source>
</evidence>
<keyword evidence="9" id="KW-1185">Reference proteome</keyword>
<dbReference type="CDD" id="cd00609">
    <property type="entry name" value="AAT_like"/>
    <property type="match status" value="1"/>
</dbReference>
<dbReference type="PANTHER" id="PTHR46383:SF1">
    <property type="entry name" value="ASPARTATE AMINOTRANSFERASE"/>
    <property type="match status" value="1"/>
</dbReference>
<dbReference type="KEGG" id="dat:HRM2_42870"/>
<keyword evidence="3 6" id="KW-0032">Aminotransferase</keyword>
<proteinExistence type="inferred from homology"/>
<evidence type="ECO:0000256" key="2">
    <source>
        <dbReference type="ARBA" id="ARBA00007441"/>
    </source>
</evidence>
<dbReference type="HOGENOM" id="CLU_017584_4_3_7"/>
<dbReference type="Gene3D" id="3.90.1150.10">
    <property type="entry name" value="Aspartate Aminotransferase, domain 1"/>
    <property type="match status" value="1"/>
</dbReference>
<keyword evidence="4 6" id="KW-0808">Transferase</keyword>
<dbReference type="PANTHER" id="PTHR46383">
    <property type="entry name" value="ASPARTATE AMINOTRANSFERASE"/>
    <property type="match status" value="1"/>
</dbReference>
<dbReference type="EMBL" id="CP001087">
    <property type="protein sequence ID" value="ACN17343.1"/>
    <property type="molecule type" value="Genomic_DNA"/>
</dbReference>
<keyword evidence="5" id="KW-0663">Pyridoxal phosphate</keyword>
<dbReference type="GO" id="GO:0008483">
    <property type="term" value="F:transaminase activity"/>
    <property type="evidence" value="ECO:0007669"/>
    <property type="project" value="UniProtKB-KW"/>
</dbReference>
<dbReference type="EC" id="2.6.1.-" evidence="6"/>
<dbReference type="InterPro" id="IPR015424">
    <property type="entry name" value="PyrdxlP-dep_Trfase"/>
</dbReference>
<dbReference type="InterPro" id="IPR050596">
    <property type="entry name" value="AspAT/PAT-like"/>
</dbReference>
<gene>
    <name evidence="8" type="primary">aspC5</name>
    <name evidence="8" type="ordered locus">HRM2_42870</name>
</gene>
<dbReference type="Proteomes" id="UP000000442">
    <property type="component" value="Chromosome"/>
</dbReference>
<comment type="cofactor">
    <cofactor evidence="1 6">
        <name>pyridoxal 5'-phosphate</name>
        <dbReference type="ChEBI" id="CHEBI:597326"/>
    </cofactor>
</comment>
<organism evidence="8 9">
    <name type="scientific">Desulforapulum autotrophicum (strain ATCC 43914 / DSM 3382 / VKM B-1955 / HRM2)</name>
    <name type="common">Desulfobacterium autotrophicum</name>
    <dbReference type="NCBI Taxonomy" id="177437"/>
    <lineage>
        <taxon>Bacteria</taxon>
        <taxon>Pseudomonadati</taxon>
        <taxon>Thermodesulfobacteriota</taxon>
        <taxon>Desulfobacteria</taxon>
        <taxon>Desulfobacterales</taxon>
        <taxon>Desulfobacteraceae</taxon>
        <taxon>Desulforapulum</taxon>
    </lineage>
</organism>
<dbReference type="Pfam" id="PF00155">
    <property type="entry name" value="Aminotran_1_2"/>
    <property type="match status" value="1"/>
</dbReference>
<dbReference type="SUPFAM" id="SSF53383">
    <property type="entry name" value="PLP-dependent transferases"/>
    <property type="match status" value="1"/>
</dbReference>
<dbReference type="InterPro" id="IPR015422">
    <property type="entry name" value="PyrdxlP-dep_Trfase_small"/>
</dbReference>
<dbReference type="InterPro" id="IPR004839">
    <property type="entry name" value="Aminotransferase_I/II_large"/>
</dbReference>
<dbReference type="InterPro" id="IPR004838">
    <property type="entry name" value="NHTrfase_class1_PyrdxlP-BS"/>
</dbReference>
<sequence length="389" mass="42884">MHTLKISQSVQDLRYSVIREMGGMAAHMDDVITLGIGEPDFDTPGTIIEKAFEDARNGHTHYTQSQGDPELLERLAQVATAGTGIRVTPSSVLVTHGGMGALTAALRTLLEQGDHVLLVEPHFPDYMAHIAFAGGIAVKVQSRFENGFIPLPEDLEKAITTKTRVLILNSPNNPTGAVIPGHILDAIADIAIRHNLFVISDEVYDTIVYDRPFESIYTRPEMADRTLVIKSFSKSHAMTGWRIGYCFGPQAMMDQMLKVVNYSTACASSIGQRAALAALDIDPSILEQMKNRFAARVDLVCARLNAMDNIQVTKPGGSFYVFADISRITRQSRQFAIQLLNSKRVVVVPGYAFGESGEGCIRIACTRNRHLLDTAMDRIQSFLDDFQKR</sequence>
<protein>
    <recommendedName>
        <fullName evidence="6">Aminotransferase</fullName>
        <ecNumber evidence="6">2.6.1.-</ecNumber>
    </recommendedName>
</protein>
<dbReference type="OrthoDB" id="9804474at2"/>
<dbReference type="GO" id="GO:0006520">
    <property type="term" value="P:amino acid metabolic process"/>
    <property type="evidence" value="ECO:0007669"/>
    <property type="project" value="InterPro"/>
</dbReference>
<evidence type="ECO:0000256" key="4">
    <source>
        <dbReference type="ARBA" id="ARBA00022679"/>
    </source>
</evidence>
<dbReference type="eggNOG" id="COG0436">
    <property type="taxonomic scope" value="Bacteria"/>
</dbReference>
<evidence type="ECO:0000259" key="7">
    <source>
        <dbReference type="Pfam" id="PF00155"/>
    </source>
</evidence>
<dbReference type="InterPro" id="IPR015421">
    <property type="entry name" value="PyrdxlP-dep_Trfase_major"/>
</dbReference>
<dbReference type="FunFam" id="3.40.640.10:FF:000033">
    <property type="entry name" value="Aspartate aminotransferase"/>
    <property type="match status" value="1"/>
</dbReference>
<dbReference type="PROSITE" id="PS00105">
    <property type="entry name" value="AA_TRANSFER_CLASS_1"/>
    <property type="match status" value="1"/>
</dbReference>
<evidence type="ECO:0000256" key="6">
    <source>
        <dbReference type="RuleBase" id="RU000481"/>
    </source>
</evidence>
<dbReference type="STRING" id="177437.HRM2_42870"/>
<evidence type="ECO:0000256" key="3">
    <source>
        <dbReference type="ARBA" id="ARBA00022576"/>
    </source>
</evidence>
<dbReference type="AlphaFoldDB" id="C0QDS2"/>
<evidence type="ECO:0000313" key="8">
    <source>
        <dbReference type="EMBL" id="ACN17343.1"/>
    </source>
</evidence>
<reference evidence="8 9" key="1">
    <citation type="journal article" date="2009" name="Environ. Microbiol.">
        <title>Genome sequence of Desulfobacterium autotrophicum HRM2, a marine sulfate reducer oxidizing organic carbon completely to carbon dioxide.</title>
        <authorList>
            <person name="Strittmatter A.W."/>
            <person name="Liesegang H."/>
            <person name="Rabus R."/>
            <person name="Decker I."/>
            <person name="Amann J."/>
            <person name="Andres S."/>
            <person name="Henne A."/>
            <person name="Fricke W.F."/>
            <person name="Martinez-Arias R."/>
            <person name="Bartels D."/>
            <person name="Goesmann A."/>
            <person name="Krause L."/>
            <person name="Puehler A."/>
            <person name="Klenk H.P."/>
            <person name="Richter M."/>
            <person name="Schuler M."/>
            <person name="Gloeckner F.O."/>
            <person name="Meyerdierks A."/>
            <person name="Gottschalk G."/>
            <person name="Amann R."/>
        </authorList>
    </citation>
    <scope>NUCLEOTIDE SEQUENCE [LARGE SCALE GENOMIC DNA]</scope>
    <source>
        <strain evidence="9">ATCC 43914 / DSM 3382 / HRM2</strain>
    </source>
</reference>
<dbReference type="Gene3D" id="3.40.640.10">
    <property type="entry name" value="Type I PLP-dependent aspartate aminotransferase-like (Major domain)"/>
    <property type="match status" value="1"/>
</dbReference>
<evidence type="ECO:0000256" key="1">
    <source>
        <dbReference type="ARBA" id="ARBA00001933"/>
    </source>
</evidence>
<evidence type="ECO:0000313" key="9">
    <source>
        <dbReference type="Proteomes" id="UP000000442"/>
    </source>
</evidence>
<name>C0QDS2_DESAH</name>
<accession>C0QDS2</accession>
<dbReference type="RefSeq" id="WP_015906075.1">
    <property type="nucleotide sequence ID" value="NC_012108.1"/>
</dbReference>
<comment type="similarity">
    <text evidence="2 6">Belongs to the class-I pyridoxal-phosphate-dependent aminotransferase family.</text>
</comment>
<feature type="domain" description="Aminotransferase class I/classII large" evidence="7">
    <location>
        <begin position="30"/>
        <end position="379"/>
    </location>
</feature>
<dbReference type="GO" id="GO:0030170">
    <property type="term" value="F:pyridoxal phosphate binding"/>
    <property type="evidence" value="ECO:0007669"/>
    <property type="project" value="InterPro"/>
</dbReference>